<dbReference type="Pfam" id="PF00145">
    <property type="entry name" value="DNA_methylase"/>
    <property type="match status" value="1"/>
</dbReference>
<evidence type="ECO:0000256" key="3">
    <source>
        <dbReference type="ARBA" id="ARBA00022691"/>
    </source>
</evidence>
<dbReference type="GO" id="GO:0009307">
    <property type="term" value="P:DNA restriction-modification system"/>
    <property type="evidence" value="ECO:0007669"/>
    <property type="project" value="UniProtKB-KW"/>
</dbReference>
<dbReference type="Gene3D" id="3.90.120.10">
    <property type="entry name" value="DNA Methylase, subunit A, domain 2"/>
    <property type="match status" value="1"/>
</dbReference>
<evidence type="ECO:0000256" key="4">
    <source>
        <dbReference type="ARBA" id="ARBA00022747"/>
    </source>
</evidence>
<dbReference type="InterPro" id="IPR050390">
    <property type="entry name" value="C5-Methyltransferase"/>
</dbReference>
<dbReference type="SUPFAM" id="SSF53335">
    <property type="entry name" value="S-adenosyl-L-methionine-dependent methyltransferases"/>
    <property type="match status" value="1"/>
</dbReference>
<dbReference type="InterPro" id="IPR001525">
    <property type="entry name" value="C5_MeTfrase"/>
</dbReference>
<dbReference type="EMBL" id="JADOUF010000001">
    <property type="protein sequence ID" value="MBG6139032.1"/>
    <property type="molecule type" value="Genomic_DNA"/>
</dbReference>
<evidence type="ECO:0000256" key="6">
    <source>
        <dbReference type="RuleBase" id="RU000416"/>
    </source>
</evidence>
<sequence>MTLPELPRLTVLSLFTGTGGLDCGLEAAGLETVGCVELNELCRRSLEENRPGWKLLDCADVLQAATELRPRDLGLGSGALDVIAGGPPCQPFSVAGQWTSSGRRGMDDERAQTVVAMLDLVEAFLPRVLLIENVAGFLRGKISAQPFVEGRLNKINKRHGTSYQLQAEIVDAADYGVPQHRRRVIAVATRDGSAFALPAPTHAMERMTAWDAMGDLCEAVVPSGSGGWSDLLPSIPEGSNYQYLTARGGGSELFGYRTRYWSFLLKLARDKPAWTLPASPGPSTGPFHWDNRPLSVRERLRLQSFPDDWQPVGRFGEQVKQVGNATPPLLGEVIARALVGQVLVPGAQYPAAPALLRPRLDSAPQAVPPVPVPARFSAMVGEKPAHLGVGKGPAPRQTEGNEA</sequence>
<evidence type="ECO:0000256" key="1">
    <source>
        <dbReference type="ARBA" id="ARBA00022603"/>
    </source>
</evidence>
<proteinExistence type="inferred from homology"/>
<feature type="active site" evidence="5">
    <location>
        <position position="89"/>
    </location>
</feature>
<dbReference type="PROSITE" id="PS00094">
    <property type="entry name" value="C5_MTASE_1"/>
    <property type="match status" value="1"/>
</dbReference>
<dbReference type="Gene3D" id="3.40.50.150">
    <property type="entry name" value="Vaccinia Virus protein VP39"/>
    <property type="match status" value="1"/>
</dbReference>
<keyword evidence="1 5" id="KW-0489">Methyltransferase</keyword>
<dbReference type="EC" id="2.1.1.37" evidence="7"/>
<evidence type="ECO:0000313" key="9">
    <source>
        <dbReference type="EMBL" id="MBG6139032.1"/>
    </source>
</evidence>
<dbReference type="GO" id="GO:0003677">
    <property type="term" value="F:DNA binding"/>
    <property type="evidence" value="ECO:0007669"/>
    <property type="project" value="TreeGrafter"/>
</dbReference>
<dbReference type="Proteomes" id="UP000622552">
    <property type="component" value="Unassembled WGS sequence"/>
</dbReference>
<evidence type="ECO:0000256" key="2">
    <source>
        <dbReference type="ARBA" id="ARBA00022679"/>
    </source>
</evidence>
<evidence type="ECO:0000256" key="5">
    <source>
        <dbReference type="PROSITE-ProRule" id="PRU01016"/>
    </source>
</evidence>
<dbReference type="InterPro" id="IPR029063">
    <property type="entry name" value="SAM-dependent_MTases_sf"/>
</dbReference>
<accession>A0A8J7KRY9</accession>
<keyword evidence="10" id="KW-1185">Reference proteome</keyword>
<dbReference type="RefSeq" id="WP_197005727.1">
    <property type="nucleotide sequence ID" value="NZ_BONS01000011.1"/>
</dbReference>
<dbReference type="InterPro" id="IPR018117">
    <property type="entry name" value="C5_DNA_meth_AS"/>
</dbReference>
<protein>
    <recommendedName>
        <fullName evidence="7">Cytosine-specific methyltransferase</fullName>
        <ecNumber evidence="7">2.1.1.37</ecNumber>
    </recommendedName>
</protein>
<evidence type="ECO:0000256" key="8">
    <source>
        <dbReference type="SAM" id="MobiDB-lite"/>
    </source>
</evidence>
<dbReference type="PRINTS" id="PR00105">
    <property type="entry name" value="C5METTRFRASE"/>
</dbReference>
<dbReference type="NCBIfam" id="TIGR00675">
    <property type="entry name" value="dcm"/>
    <property type="match status" value="1"/>
</dbReference>
<dbReference type="GO" id="GO:0003886">
    <property type="term" value="F:DNA (cytosine-5-)-methyltransferase activity"/>
    <property type="evidence" value="ECO:0007669"/>
    <property type="project" value="UniProtKB-EC"/>
</dbReference>
<feature type="region of interest" description="Disordered" evidence="8">
    <location>
        <begin position="384"/>
        <end position="403"/>
    </location>
</feature>
<evidence type="ECO:0000313" key="10">
    <source>
        <dbReference type="Proteomes" id="UP000622552"/>
    </source>
</evidence>
<keyword evidence="3 5" id="KW-0949">S-adenosyl-L-methionine</keyword>
<dbReference type="PANTHER" id="PTHR10629:SF52">
    <property type="entry name" value="DNA (CYTOSINE-5)-METHYLTRANSFERASE 1"/>
    <property type="match status" value="1"/>
</dbReference>
<keyword evidence="4" id="KW-0680">Restriction system</keyword>
<keyword evidence="2 5" id="KW-0808">Transferase</keyword>
<dbReference type="GO" id="GO:0032259">
    <property type="term" value="P:methylation"/>
    <property type="evidence" value="ECO:0007669"/>
    <property type="project" value="UniProtKB-KW"/>
</dbReference>
<comment type="catalytic activity">
    <reaction evidence="7">
        <text>a 2'-deoxycytidine in DNA + S-adenosyl-L-methionine = a 5-methyl-2'-deoxycytidine in DNA + S-adenosyl-L-homocysteine + H(+)</text>
        <dbReference type="Rhea" id="RHEA:13681"/>
        <dbReference type="Rhea" id="RHEA-COMP:11369"/>
        <dbReference type="Rhea" id="RHEA-COMP:11370"/>
        <dbReference type="ChEBI" id="CHEBI:15378"/>
        <dbReference type="ChEBI" id="CHEBI:57856"/>
        <dbReference type="ChEBI" id="CHEBI:59789"/>
        <dbReference type="ChEBI" id="CHEBI:85452"/>
        <dbReference type="ChEBI" id="CHEBI:85454"/>
        <dbReference type="EC" id="2.1.1.37"/>
    </reaction>
</comment>
<gene>
    <name evidence="9" type="ORF">IW245_005226</name>
</gene>
<name>A0A8J7KRY9_9ACTN</name>
<dbReference type="PROSITE" id="PS51679">
    <property type="entry name" value="SAM_MT_C5"/>
    <property type="match status" value="1"/>
</dbReference>
<comment type="similarity">
    <text evidence="5 6">Belongs to the class I-like SAM-binding methyltransferase superfamily. C5-methyltransferase family.</text>
</comment>
<organism evidence="9 10">
    <name type="scientific">Longispora fulva</name>
    <dbReference type="NCBI Taxonomy" id="619741"/>
    <lineage>
        <taxon>Bacteria</taxon>
        <taxon>Bacillati</taxon>
        <taxon>Actinomycetota</taxon>
        <taxon>Actinomycetes</taxon>
        <taxon>Micromonosporales</taxon>
        <taxon>Micromonosporaceae</taxon>
        <taxon>Longispora</taxon>
    </lineage>
</organism>
<evidence type="ECO:0000256" key="7">
    <source>
        <dbReference type="RuleBase" id="RU000417"/>
    </source>
</evidence>
<dbReference type="AlphaFoldDB" id="A0A8J7KRY9"/>
<dbReference type="GO" id="GO:0044027">
    <property type="term" value="P:negative regulation of gene expression via chromosomal CpG island methylation"/>
    <property type="evidence" value="ECO:0007669"/>
    <property type="project" value="TreeGrafter"/>
</dbReference>
<dbReference type="PANTHER" id="PTHR10629">
    <property type="entry name" value="CYTOSINE-SPECIFIC METHYLTRANSFERASE"/>
    <property type="match status" value="1"/>
</dbReference>
<reference evidence="9" key="1">
    <citation type="submission" date="2020-11" db="EMBL/GenBank/DDBJ databases">
        <title>Sequencing the genomes of 1000 actinobacteria strains.</title>
        <authorList>
            <person name="Klenk H.-P."/>
        </authorList>
    </citation>
    <scope>NUCLEOTIDE SEQUENCE</scope>
    <source>
        <strain evidence="9">DSM 45356</strain>
    </source>
</reference>
<comment type="caution">
    <text evidence="9">The sequence shown here is derived from an EMBL/GenBank/DDBJ whole genome shotgun (WGS) entry which is preliminary data.</text>
</comment>